<evidence type="ECO:0000313" key="1">
    <source>
        <dbReference type="EMBL" id="CAH6719919.1"/>
    </source>
</evidence>
<reference evidence="1" key="1">
    <citation type="submission" date="2022-06" db="EMBL/GenBank/DDBJ databases">
        <authorList>
            <person name="Legras J.-L."/>
            <person name="Devillers H."/>
            <person name="Grondin C."/>
        </authorList>
    </citation>
    <scope>NUCLEOTIDE SEQUENCE</scope>
    <source>
        <strain evidence="1">CLIB 1444</strain>
    </source>
</reference>
<protein>
    <submittedName>
        <fullName evidence="1">General amino acid permease Agp3p</fullName>
    </submittedName>
</protein>
<dbReference type="Proteomes" id="UP001152531">
    <property type="component" value="Unassembled WGS sequence"/>
</dbReference>
<gene>
    <name evidence="1" type="ORF">CLIB1444_03S00408</name>
</gene>
<accession>A0ACA9Y4M0</accession>
<comment type="caution">
    <text evidence="1">The sequence shown here is derived from an EMBL/GenBank/DDBJ whole genome shotgun (WGS) entry which is preliminary data.</text>
</comment>
<evidence type="ECO:0000313" key="2">
    <source>
        <dbReference type="Proteomes" id="UP001152531"/>
    </source>
</evidence>
<name>A0ACA9Y4M0_9ASCO</name>
<organism evidence="1 2">
    <name type="scientific">[Candida] jaroonii</name>
    <dbReference type="NCBI Taxonomy" id="467808"/>
    <lineage>
        <taxon>Eukaryota</taxon>
        <taxon>Fungi</taxon>
        <taxon>Dikarya</taxon>
        <taxon>Ascomycota</taxon>
        <taxon>Saccharomycotina</taxon>
        <taxon>Pichiomycetes</taxon>
        <taxon>Debaryomycetaceae</taxon>
        <taxon>Yamadazyma</taxon>
    </lineage>
</organism>
<dbReference type="EMBL" id="CALSDN010000003">
    <property type="protein sequence ID" value="CAH6719919.1"/>
    <property type="molecule type" value="Genomic_DNA"/>
</dbReference>
<proteinExistence type="predicted"/>
<keyword evidence="2" id="KW-1185">Reference proteome</keyword>
<sequence>MEKSDNLVAEVSVVSAYHENEKGDTLLDTGLKAGIKNRMINLIALCGIIGPGTMIGMGAALAAGGPAGLIVGFTVVGILVLGMMAAIGELNSAFDFNFAVHGSRYISKGFGATLSVYYVIIWVMNIISEYVSLTSSLESYSDKVPTYGWYLIFWFIFTLFQCLNVSWWGEAEYILGFVKIGFLCGFYLFSIIYAAGGIPGHKPDDPFGNFPLNSGFKGIANSFVYAGVFYSGVEGISIIAAESRNPRKAIPTAVTNTIYRIFFVYYGLSVAYGISVPYNDPLLASSNKVMKSPMTIALTNAGWANAKYYVTTMVMITCFSSINSAIYFASRSLFVWSKQGYGPKIFAKTDKRGVPFVAIHSVHLLGFLSILSYSTTGSLAYGYIVNVAGVASFIVWTCICVTHIRFRKGLVAQGYDLKILPFKAPFFPYLDYICIALGILLTLVQGWSSFKPFDYKSFVDGYILLPLFPIIWFCYDYFFFKSGFIKYEQMDFETGKRPDLDDNVGEALDETKSNT</sequence>